<feature type="compositionally biased region" description="Gly residues" evidence="1">
    <location>
        <begin position="78"/>
        <end position="91"/>
    </location>
</feature>
<gene>
    <name evidence="2" type="ORF">VNO77_25292</name>
</gene>
<feature type="compositionally biased region" description="Low complexity" evidence="1">
    <location>
        <begin position="2035"/>
        <end position="2050"/>
    </location>
</feature>
<comment type="caution">
    <text evidence="2">The sequence shown here is derived from an EMBL/GenBank/DDBJ whole genome shotgun (WGS) entry which is preliminary data.</text>
</comment>
<keyword evidence="3" id="KW-1185">Reference proteome</keyword>
<reference evidence="2 3" key="1">
    <citation type="submission" date="2024-01" db="EMBL/GenBank/DDBJ databases">
        <title>The genomes of 5 underutilized Papilionoideae crops provide insights into root nodulation and disease resistanc.</title>
        <authorList>
            <person name="Jiang F."/>
        </authorList>
    </citation>
    <scope>NUCLEOTIDE SEQUENCE [LARGE SCALE GENOMIC DNA]</scope>
    <source>
        <strain evidence="2">LVBAO_FW01</strain>
        <tissue evidence="2">Leaves</tissue>
    </source>
</reference>
<feature type="region of interest" description="Disordered" evidence="1">
    <location>
        <begin position="543"/>
        <end position="564"/>
    </location>
</feature>
<dbReference type="PANTHER" id="PTHR31780">
    <property type="entry name" value="STRESS RESPONSE PROTEIN NST1-RELATED"/>
    <property type="match status" value="1"/>
</dbReference>
<feature type="region of interest" description="Disordered" evidence="1">
    <location>
        <begin position="1297"/>
        <end position="1316"/>
    </location>
</feature>
<organism evidence="2 3">
    <name type="scientific">Canavalia gladiata</name>
    <name type="common">Sword bean</name>
    <name type="synonym">Dolichos gladiatus</name>
    <dbReference type="NCBI Taxonomy" id="3824"/>
    <lineage>
        <taxon>Eukaryota</taxon>
        <taxon>Viridiplantae</taxon>
        <taxon>Streptophyta</taxon>
        <taxon>Embryophyta</taxon>
        <taxon>Tracheophyta</taxon>
        <taxon>Spermatophyta</taxon>
        <taxon>Magnoliopsida</taxon>
        <taxon>eudicotyledons</taxon>
        <taxon>Gunneridae</taxon>
        <taxon>Pentapetalae</taxon>
        <taxon>rosids</taxon>
        <taxon>fabids</taxon>
        <taxon>Fabales</taxon>
        <taxon>Fabaceae</taxon>
        <taxon>Papilionoideae</taxon>
        <taxon>50 kb inversion clade</taxon>
        <taxon>NPAAA clade</taxon>
        <taxon>indigoferoid/millettioid clade</taxon>
        <taxon>Phaseoleae</taxon>
        <taxon>Canavalia</taxon>
    </lineage>
</organism>
<name>A0AAN9L8E4_CANGL</name>
<feature type="compositionally biased region" description="Low complexity" evidence="1">
    <location>
        <begin position="1175"/>
        <end position="1184"/>
    </location>
</feature>
<dbReference type="Proteomes" id="UP001367508">
    <property type="component" value="Unassembled WGS sequence"/>
</dbReference>
<evidence type="ECO:0000313" key="3">
    <source>
        <dbReference type="Proteomes" id="UP001367508"/>
    </source>
</evidence>
<feature type="region of interest" description="Disordered" evidence="1">
    <location>
        <begin position="2305"/>
        <end position="2383"/>
    </location>
</feature>
<feature type="compositionally biased region" description="Basic and acidic residues" evidence="1">
    <location>
        <begin position="1544"/>
        <end position="1555"/>
    </location>
</feature>
<dbReference type="PANTHER" id="PTHR31780:SF10">
    <property type="entry name" value="LD36051P"/>
    <property type="match status" value="1"/>
</dbReference>
<feature type="compositionally biased region" description="Basic and acidic residues" evidence="1">
    <location>
        <begin position="369"/>
        <end position="385"/>
    </location>
</feature>
<feature type="compositionally biased region" description="Low complexity" evidence="1">
    <location>
        <begin position="938"/>
        <end position="947"/>
    </location>
</feature>
<sequence>MAANSGTKYVSVNLNKSYGQHSSSFGSTRTPRPAAHGGGMAVLSRPRSSQKAGPKLSVPPPLNLPSLRKEHERFDSLGSGGGPAGGAGSGSGSRPTSSGLGWTKPVTEDGLRSVDGLGRGSKAVGPVPAAPVSAAVLRGEDFPSLRATLVSSGPGPGPNQKIQENSNQKLKALADENVSVEEKKEGSSAIGVNSQSSVSRSVNVLGDEARGFPGPRAGNQNRGGVGRKQEDYFPGPLPLVRLNPRSDWADDERDTSHGLMERSREGRDHGFSKSEAYWDFDMPRVGVLPHKHDKRGQLRSNEVGKLSSSEVSKVDSYDRMGPEGNSWRSLNSTFSKDAGNERNGVGVRPSSASRDVGKDNKYVPSPFRDVVHDDPGKREIGKRDIGYGQAGKQPWNNVMESYSDRGPERNRYVASEQQHNRNRVDSVQNSMLRSSFSLGGKGLPVNDPLLNFGREKRTLAKNEKVFLEDPFMKDFGASSFDGRDLFSTGLVGVVKKKKDALKQTDFHDPVRESFEAELERVQRMQEQERQRIIEEQERALELARREEEERLRQAREQEERQRRLEEEAREAAWRAEQERIEALRKAEEQRLAREEEKQRILLEEERRKQAAKQKLIELEQRIARRQAEAAKSGNNVPVVMDEKMPAIMNEKEASRATDVGDWEDSERMVDRILTSASSDSSSVNRALEMGSRSHFSRDLSSTFVDRGKPVNSWRRDAYENWSGPAFYPQDQENSHNSPRRDLSIGGKPFMRKEFNGGTGFVSSRTYYKGGLSEAHLDEYAHVKPPRWNQSADGDHLSRNTEIDSDFHENYVERFGDGWAQSRSRGNPFPPFPDRTYPNSEPDGPYAMGRSRYSVRQPRVLPPPSLASVHRTYKNENEHTSPSAFLENEIHYNQGTRSDSTLPTGYDNGNHGQPEVMVARQETGENEDHQVETTPRCDSQSSVSVSSPPSSPTHLSHDDLDVSGDSPMILTSEESKNCTLSVPDDDSIVTPARAENENVVTSCAVSSGDDDEWTAENNEQFQEQEEYDEDEDYQEEDEVHEADDNAELNQDFENMHLQDKGLPHLMDNLVLGFDEGVQVGMPNEEFERTSKDEENTFMAQQASSITLEEHVSYDNACNDEKALQPIDGTSQVNLNGTSSVFQESDKPAQDMVIQPNNAHSSVASESLGNVEASNGSSTHHSTPTSVTIAPHYSSSGQAVTSNVAAAPSQAELPIKLQFGLFSGPSLIPSPVPAIQIGSIQMPLHLHPQVGAPLSHMHPSQPPLFQFGQLRYTSPISQGMMSLGHQSMSCVQPNIPSSFSFNHNPGGRVPVQTGPETSDSFIKNEIRHQSIDCQPGNSRNLSQGSLPSEDAESIAGLKQSRIEAPHDANNSTRTIASFQLDKQASQNVVGKSSNISSNAKESEVLPVTGDASLHSVSKEKDVMESKAQFPASGGRGKRFVFTVKTSNSRSSGPAPRNNRPDSGGFMRRPRRNMQRTEFRVRESAEKRQSSGSILTDQFGLDNKSNISGRGLSISGRPGPRKAMANKLGKQTVESATETSHGMDSGSRAEKVDGKESTKTQSISHSGQSNLKRNLCSEEDVDGPLQSGIIRVYEQPGIEAPSDEDDFIEVRSKRQMLNDRREQREKEIKAKSRVAKVQRKPRSASQNVVAVANSSKGPITTGEMANSIRADFVAADMRGMAKIDASTGFNSSILSQALPPIGTPPLKIDAQPDLRSQISRSLQTSLPVVSGGERDPGSGVIFDSKNKVLDNVQTSLGSWGNAQISQQVMALTQTQLDEAMKPQQFDSQTSVGNMTGAVNETSLPTSSILTKEKNFSSAVSPINSLLAGEKIQFGAVTSPTVLPSSNRAVSHGIGPPRSSRSDMQISHNLSGSDNDCNIFFDKEKHGNESHGHLEDCDAEAEAEAAASAVAVAAISSDEIVGNGLGSCAVSVSDGKSFVAADIDRVVAGVGCEQQSASQSRSEEPLSVSLPADLSVETPPISLWPPLPSTQNSSGQMISHFPSVPPHFPSGPPSHFPFYEMNPMMGGPVFAFGPHDESASTTQSQPQKSTTSASRPIGSWQQCHSGVESFYGPPTGFTGPFIAPPGGIPGVQGPPHMVVYNHFAPVGQFGQVGLSFMGTTYIPSGKQPDWKHIPTSSAVGAGEGDMNNMNMASSQRNPVNMPSPIQHLAPGSPLMPMASPVAMFDVSPFQPSTEMSVQTRWPHVPNSPLSSIPLSMPLQQQEGVQTSQFGHGPSVDQPLNNAKRFTSSRASTSSDGDRSFPRAADVNVNQLPDELGLVDTSNSTAAKTSTQSLVNKTPSMITIADAAKVDGQNDNGSSSNNRNATSFKSQPSQIHISTHSQQSDHSSGHTNYQRGSVSQRNNSGGEWSHRRGYQGRSQSMGADKNFSTKVKQIYVAKQTINGASTLS</sequence>
<proteinExistence type="predicted"/>
<feature type="compositionally biased region" description="Polar residues" evidence="1">
    <location>
        <begin position="1329"/>
        <end position="1344"/>
    </location>
</feature>
<dbReference type="EMBL" id="JAYMYQ010000005">
    <property type="protein sequence ID" value="KAK7331079.1"/>
    <property type="molecule type" value="Genomic_DNA"/>
</dbReference>
<feature type="region of interest" description="Disordered" evidence="1">
    <location>
        <begin position="1005"/>
        <end position="1037"/>
    </location>
</feature>
<feature type="region of interest" description="Disordered" evidence="1">
    <location>
        <begin position="1843"/>
        <end position="1864"/>
    </location>
</feature>
<dbReference type="InterPro" id="IPR051195">
    <property type="entry name" value="Fungal_stress_NST1"/>
</dbReference>
<feature type="compositionally biased region" description="Acidic residues" evidence="1">
    <location>
        <begin position="1021"/>
        <end position="1037"/>
    </location>
</feature>
<feature type="region of interest" description="Disordered" evidence="1">
    <location>
        <begin position="17"/>
        <end position="129"/>
    </location>
</feature>
<feature type="region of interest" description="Disordered" evidence="1">
    <location>
        <begin position="146"/>
        <end position="269"/>
    </location>
</feature>
<evidence type="ECO:0000313" key="2">
    <source>
        <dbReference type="EMBL" id="KAK7331079.1"/>
    </source>
</evidence>
<feature type="compositionally biased region" description="Polar residues" evidence="1">
    <location>
        <begin position="17"/>
        <end position="30"/>
    </location>
</feature>
<feature type="region of interest" description="Disordered" evidence="1">
    <location>
        <begin position="1159"/>
        <end position="1184"/>
    </location>
</feature>
<evidence type="ECO:0000256" key="1">
    <source>
        <dbReference type="SAM" id="MobiDB-lite"/>
    </source>
</evidence>
<feature type="compositionally biased region" description="Polar residues" evidence="1">
    <location>
        <begin position="2371"/>
        <end position="2383"/>
    </location>
</feature>
<feature type="region of interest" description="Disordered" evidence="1">
    <location>
        <begin position="2028"/>
        <end position="2053"/>
    </location>
</feature>
<feature type="region of interest" description="Disordered" evidence="1">
    <location>
        <begin position="289"/>
        <end position="408"/>
    </location>
</feature>
<feature type="compositionally biased region" description="Polar residues" evidence="1">
    <location>
        <begin position="1556"/>
        <end position="1569"/>
    </location>
</feature>
<feature type="compositionally biased region" description="Low complexity" evidence="1">
    <location>
        <begin position="2309"/>
        <end position="2345"/>
    </location>
</feature>
<feature type="region of interest" description="Disordered" evidence="1">
    <location>
        <begin position="1329"/>
        <end position="1353"/>
    </location>
</feature>
<feature type="region of interest" description="Disordered" evidence="1">
    <location>
        <begin position="2215"/>
        <end position="2259"/>
    </location>
</feature>
<feature type="compositionally biased region" description="Polar residues" evidence="1">
    <location>
        <begin position="326"/>
        <end position="335"/>
    </location>
</feature>
<dbReference type="CDD" id="cd22249">
    <property type="entry name" value="UDM1_RNF168_RNF169-like"/>
    <property type="match status" value="1"/>
</dbReference>
<feature type="compositionally biased region" description="Polar residues" evidence="1">
    <location>
        <begin position="2233"/>
        <end position="2250"/>
    </location>
</feature>
<feature type="region of interest" description="Disordered" evidence="1">
    <location>
        <begin position="1414"/>
        <end position="1571"/>
    </location>
</feature>
<feature type="compositionally biased region" description="Polar residues" evidence="1">
    <location>
        <begin position="1159"/>
        <end position="1174"/>
    </location>
</feature>
<feature type="compositionally biased region" description="Polar residues" evidence="1">
    <location>
        <begin position="160"/>
        <end position="169"/>
    </location>
</feature>
<feature type="region of interest" description="Disordered" evidence="1">
    <location>
        <begin position="921"/>
        <end position="966"/>
    </location>
</feature>
<feature type="region of interest" description="Disordered" evidence="1">
    <location>
        <begin position="818"/>
        <end position="866"/>
    </location>
</feature>
<feature type="compositionally biased region" description="Basic and acidic residues" evidence="1">
    <location>
        <begin position="921"/>
        <end position="930"/>
    </location>
</feature>
<feature type="compositionally biased region" description="Basic and acidic residues" evidence="1">
    <location>
        <begin position="312"/>
        <end position="321"/>
    </location>
</feature>
<feature type="compositionally biased region" description="Low complexity" evidence="1">
    <location>
        <begin position="192"/>
        <end position="204"/>
    </location>
</feature>
<accession>A0AAN9L8E4</accession>
<feature type="compositionally biased region" description="Basic and acidic residues" evidence="1">
    <location>
        <begin position="1472"/>
        <end position="1486"/>
    </location>
</feature>
<protein>
    <submittedName>
        <fullName evidence="2">Uncharacterized protein</fullName>
    </submittedName>
</protein>
<feature type="compositionally biased region" description="Polar residues" evidence="1">
    <location>
        <begin position="2346"/>
        <end position="2361"/>
    </location>
</feature>
<feature type="region of interest" description="Disordered" evidence="1">
    <location>
        <begin position="724"/>
        <end position="748"/>
    </location>
</feature>
<feature type="compositionally biased region" description="Low complexity" evidence="1">
    <location>
        <begin position="92"/>
        <end position="101"/>
    </location>
</feature>
<feature type="compositionally biased region" description="Polar residues" evidence="1">
    <location>
        <begin position="1529"/>
        <end position="1539"/>
    </location>
</feature>
<feature type="compositionally biased region" description="Basic and acidic residues" evidence="1">
    <location>
        <begin position="254"/>
        <end position="269"/>
    </location>
</feature>